<dbReference type="EMBL" id="JACIEH010000001">
    <property type="protein sequence ID" value="MBB4096651.1"/>
    <property type="molecule type" value="Genomic_DNA"/>
</dbReference>
<evidence type="ECO:0000259" key="4">
    <source>
        <dbReference type="PROSITE" id="PS01124"/>
    </source>
</evidence>
<dbReference type="PANTHER" id="PTHR47894">
    <property type="entry name" value="HTH-TYPE TRANSCRIPTIONAL REGULATOR GADX"/>
    <property type="match status" value="1"/>
</dbReference>
<evidence type="ECO:0000313" key="5">
    <source>
        <dbReference type="EMBL" id="MBB4096651.1"/>
    </source>
</evidence>
<dbReference type="GO" id="GO:0000976">
    <property type="term" value="F:transcription cis-regulatory region binding"/>
    <property type="evidence" value="ECO:0007669"/>
    <property type="project" value="TreeGrafter"/>
</dbReference>
<dbReference type="GO" id="GO:0005829">
    <property type="term" value="C:cytosol"/>
    <property type="evidence" value="ECO:0007669"/>
    <property type="project" value="TreeGrafter"/>
</dbReference>
<evidence type="ECO:0000256" key="1">
    <source>
        <dbReference type="ARBA" id="ARBA00023015"/>
    </source>
</evidence>
<name>A0A7W6NVI5_9SPHN</name>
<feature type="domain" description="HTH araC/xylS-type" evidence="4">
    <location>
        <begin position="251"/>
        <end position="349"/>
    </location>
</feature>
<dbReference type="GO" id="GO:0003700">
    <property type="term" value="F:DNA-binding transcription factor activity"/>
    <property type="evidence" value="ECO:0007669"/>
    <property type="project" value="InterPro"/>
</dbReference>
<dbReference type="PANTHER" id="PTHR47894:SF1">
    <property type="entry name" value="HTH-TYPE TRANSCRIPTIONAL REGULATOR VQSM"/>
    <property type="match status" value="1"/>
</dbReference>
<dbReference type="Proteomes" id="UP000557392">
    <property type="component" value="Unassembled WGS sequence"/>
</dbReference>
<dbReference type="Pfam" id="PF12833">
    <property type="entry name" value="HTH_18"/>
    <property type="match status" value="1"/>
</dbReference>
<dbReference type="InterPro" id="IPR018060">
    <property type="entry name" value="HTH_AraC"/>
</dbReference>
<reference evidence="5 6" key="1">
    <citation type="submission" date="2020-08" db="EMBL/GenBank/DDBJ databases">
        <title>Genomic Encyclopedia of Type Strains, Phase IV (KMG-IV): sequencing the most valuable type-strain genomes for metagenomic binning, comparative biology and taxonomic classification.</title>
        <authorList>
            <person name="Goeker M."/>
        </authorList>
    </citation>
    <scope>NUCLEOTIDE SEQUENCE [LARGE SCALE GENOMIC DNA]</scope>
    <source>
        <strain evidence="5 6">DSM 101806</strain>
    </source>
</reference>
<keyword evidence="3" id="KW-0804">Transcription</keyword>
<dbReference type="PROSITE" id="PS01124">
    <property type="entry name" value="HTH_ARAC_FAMILY_2"/>
    <property type="match status" value="1"/>
</dbReference>
<evidence type="ECO:0000256" key="3">
    <source>
        <dbReference type="ARBA" id="ARBA00023163"/>
    </source>
</evidence>
<dbReference type="SMART" id="SM00342">
    <property type="entry name" value="HTH_ARAC"/>
    <property type="match status" value="1"/>
</dbReference>
<dbReference type="AlphaFoldDB" id="A0A7W6NVI5"/>
<comment type="caution">
    <text evidence="5">The sequence shown here is derived from an EMBL/GenBank/DDBJ whole genome shotgun (WGS) entry which is preliminary data.</text>
</comment>
<evidence type="ECO:0000256" key="2">
    <source>
        <dbReference type="ARBA" id="ARBA00023125"/>
    </source>
</evidence>
<dbReference type="RefSeq" id="WP_183993707.1">
    <property type="nucleotide sequence ID" value="NZ_JACIEH010000001.1"/>
</dbReference>
<evidence type="ECO:0000313" key="6">
    <source>
        <dbReference type="Proteomes" id="UP000557392"/>
    </source>
</evidence>
<accession>A0A7W6NVI5</accession>
<organism evidence="5 6">
    <name type="scientific">Sphingomonas kyeonggiensis</name>
    <dbReference type="NCBI Taxonomy" id="1268553"/>
    <lineage>
        <taxon>Bacteria</taxon>
        <taxon>Pseudomonadati</taxon>
        <taxon>Pseudomonadota</taxon>
        <taxon>Alphaproteobacteria</taxon>
        <taxon>Sphingomonadales</taxon>
        <taxon>Sphingomonadaceae</taxon>
        <taxon>Sphingomonas</taxon>
    </lineage>
</organism>
<dbReference type="Gene3D" id="1.10.10.60">
    <property type="entry name" value="Homeodomain-like"/>
    <property type="match status" value="1"/>
</dbReference>
<keyword evidence="6" id="KW-1185">Reference proteome</keyword>
<sequence length="351" mass="38826">MTAPTRKHDPARQPAPTVSAGYAGYLWRFAVTRGADETELALRSGIDAAELADPDTRVPFARYQALMRAAKEQCRMPALALHLGAGNDFREFSVVGLICYAAPTMGEALAELNRYGRLVAEVDLAMAGPRFRIEQRDGGMWLTDTRADPDAFPEMTEATWARFIGETRRHFPDAPFALAVHVTHAAPAHAAEYEAVLGAPVVFGSAYNAIRIDPSWLGIELHNPSVYAFGVLSERADRLMRELESAKSMRGRVEAVLIPMLHKGDVAMETVARKLGLSQRSLQRRLKEEDAGYEALLDALRHRMALNYLSGGRTSVNETAYLIGFSDPSAFSRAFKRWTGTSPRSWMERAD</sequence>
<keyword evidence="2 5" id="KW-0238">DNA-binding</keyword>
<dbReference type="InterPro" id="IPR009057">
    <property type="entry name" value="Homeodomain-like_sf"/>
</dbReference>
<proteinExistence type="predicted"/>
<gene>
    <name evidence="5" type="ORF">GGR46_000184</name>
</gene>
<protein>
    <submittedName>
        <fullName evidence="5">AraC-like DNA-binding protein</fullName>
    </submittedName>
</protein>
<keyword evidence="1" id="KW-0805">Transcription regulation</keyword>
<dbReference type="SUPFAM" id="SSF46689">
    <property type="entry name" value="Homeodomain-like"/>
    <property type="match status" value="1"/>
</dbReference>
<dbReference type="Pfam" id="PF12625">
    <property type="entry name" value="Arabinose_bd"/>
    <property type="match status" value="1"/>
</dbReference>
<dbReference type="InterPro" id="IPR032687">
    <property type="entry name" value="AraC-type_N"/>
</dbReference>